<feature type="region of interest" description="Disordered" evidence="1">
    <location>
        <begin position="1"/>
        <end position="56"/>
    </location>
</feature>
<accession>D8PUC0</accession>
<dbReference type="GeneID" id="9587094"/>
<dbReference type="VEuPathDB" id="FungiDB:SCHCODRAFT_02675005"/>
<evidence type="ECO:0000313" key="3">
    <source>
        <dbReference type="Proteomes" id="UP000007431"/>
    </source>
</evidence>
<feature type="region of interest" description="Disordered" evidence="1">
    <location>
        <begin position="356"/>
        <end position="446"/>
    </location>
</feature>
<dbReference type="AlphaFoldDB" id="D8PUC0"/>
<dbReference type="InParanoid" id="D8PUC0"/>
<name>D8PUC0_SCHCM</name>
<dbReference type="HOGENOM" id="CLU_614168_0_0_1"/>
<protein>
    <submittedName>
        <fullName evidence="2">Uncharacterized protein</fullName>
    </submittedName>
</protein>
<evidence type="ECO:0000313" key="2">
    <source>
        <dbReference type="EMBL" id="EFJ00693.1"/>
    </source>
</evidence>
<dbReference type="OrthoDB" id="10414615at2759"/>
<feature type="compositionally biased region" description="Acidic residues" evidence="1">
    <location>
        <begin position="15"/>
        <end position="29"/>
    </location>
</feature>
<dbReference type="EMBL" id="GL377303">
    <property type="protein sequence ID" value="EFJ00693.1"/>
    <property type="molecule type" value="Genomic_DNA"/>
</dbReference>
<organism evidence="3">
    <name type="scientific">Schizophyllum commune (strain H4-8 / FGSC 9210)</name>
    <name type="common">Split gill fungus</name>
    <dbReference type="NCBI Taxonomy" id="578458"/>
    <lineage>
        <taxon>Eukaryota</taxon>
        <taxon>Fungi</taxon>
        <taxon>Dikarya</taxon>
        <taxon>Basidiomycota</taxon>
        <taxon>Agaricomycotina</taxon>
        <taxon>Agaricomycetes</taxon>
        <taxon>Agaricomycetidae</taxon>
        <taxon>Agaricales</taxon>
        <taxon>Schizophyllaceae</taxon>
        <taxon>Schizophyllum</taxon>
    </lineage>
</organism>
<dbReference type="KEGG" id="scm:SCHCO_02675005"/>
<keyword evidence="3" id="KW-1185">Reference proteome</keyword>
<sequence length="446" mass="49150">MASPSSPLSVSSLTDDAESVVSEGEEDGDSTAASSVVPASKKGRATTPPHETGKYRSQALRRKVLEMVGLSCLFYGLYPECTMTVAHWVPRCLKTLRPDIYYRLVAAYGSIVKNADNTLSRVVHFDCSGNQDVLCGTGHLAFDGTKGPGSGICSIIPLTLDKDMEIIRNNPKKSARQWFPQTSSLFAVHVYEGHRLPITILGPRLRSYAHVKPRSVEEQEAEDRALDDLCCPSEYSSTVEPEEISEECRRVTNALVNSKSEQIATHIVDPRKPATLNWVVCSHLNKAYVYTDIGLKLLYRRVDREGSGLRGRDLELYKKLWPTIGYWFEDVPPLSPGPGEGSDAIEVADYVNNGRRSERLAKSRSAPAVTTTQLEVPKKRKALASAPTVIPLQDPQASRSSPHPRKTDQETRAPTPGPSEPSPATTEEHEPPTKKRRRALAQTEHA</sequence>
<proteinExistence type="predicted"/>
<reference evidence="2 3" key="1">
    <citation type="journal article" date="2010" name="Nat. Biotechnol.">
        <title>Genome sequence of the model mushroom Schizophyllum commune.</title>
        <authorList>
            <person name="Ohm R.A."/>
            <person name="de Jong J.F."/>
            <person name="Lugones L.G."/>
            <person name="Aerts A."/>
            <person name="Kothe E."/>
            <person name="Stajich J.E."/>
            <person name="de Vries R.P."/>
            <person name="Record E."/>
            <person name="Levasseur A."/>
            <person name="Baker S.E."/>
            <person name="Bartholomew K.A."/>
            <person name="Coutinho P.M."/>
            <person name="Erdmann S."/>
            <person name="Fowler T.J."/>
            <person name="Gathman A.C."/>
            <person name="Lombard V."/>
            <person name="Henrissat B."/>
            <person name="Knabe N."/>
            <person name="Kuees U."/>
            <person name="Lilly W.W."/>
            <person name="Lindquist E."/>
            <person name="Lucas S."/>
            <person name="Magnuson J.K."/>
            <person name="Piumi F."/>
            <person name="Raudaskoski M."/>
            <person name="Salamov A."/>
            <person name="Schmutz J."/>
            <person name="Schwarze F.W.M.R."/>
            <person name="vanKuyk P.A."/>
            <person name="Horton J.S."/>
            <person name="Grigoriev I.V."/>
            <person name="Woesten H.A.B."/>
        </authorList>
    </citation>
    <scope>NUCLEOTIDE SEQUENCE [LARGE SCALE GENOMIC DNA]</scope>
    <source>
        <strain evidence="3">H4-8 / FGSC 9210</strain>
    </source>
</reference>
<feature type="compositionally biased region" description="Low complexity" evidence="1">
    <location>
        <begin position="1"/>
        <end position="13"/>
    </location>
</feature>
<dbReference type="Proteomes" id="UP000007431">
    <property type="component" value="Unassembled WGS sequence"/>
</dbReference>
<dbReference type="RefSeq" id="XP_003035595.1">
    <property type="nucleotide sequence ID" value="XM_003035549.1"/>
</dbReference>
<evidence type="ECO:0000256" key="1">
    <source>
        <dbReference type="SAM" id="MobiDB-lite"/>
    </source>
</evidence>
<gene>
    <name evidence="2" type="ORF">SCHCODRAFT_232056</name>
</gene>